<feature type="region of interest" description="Disordered" evidence="5">
    <location>
        <begin position="364"/>
        <end position="456"/>
    </location>
</feature>
<protein>
    <recommendedName>
        <fullName evidence="7">Protein kinase domain-containing protein</fullName>
    </recommendedName>
</protein>
<evidence type="ECO:0000256" key="6">
    <source>
        <dbReference type="SAM" id="Phobius"/>
    </source>
</evidence>
<evidence type="ECO:0000259" key="7">
    <source>
        <dbReference type="PROSITE" id="PS50011"/>
    </source>
</evidence>
<feature type="region of interest" description="Disordered" evidence="5">
    <location>
        <begin position="486"/>
        <end position="528"/>
    </location>
</feature>
<dbReference type="AlphaFoldDB" id="A0A4R4V7J3"/>
<feature type="transmembrane region" description="Helical" evidence="6">
    <location>
        <begin position="460"/>
        <end position="482"/>
    </location>
</feature>
<keyword evidence="2" id="KW-0547">Nucleotide-binding</keyword>
<dbReference type="GO" id="GO:0005524">
    <property type="term" value="F:ATP binding"/>
    <property type="evidence" value="ECO:0007669"/>
    <property type="project" value="UniProtKB-KW"/>
</dbReference>
<dbReference type="PANTHER" id="PTHR43289">
    <property type="entry name" value="MITOGEN-ACTIVATED PROTEIN KINASE KINASE KINASE 20-RELATED"/>
    <property type="match status" value="1"/>
</dbReference>
<dbReference type="GO" id="GO:0004674">
    <property type="term" value="F:protein serine/threonine kinase activity"/>
    <property type="evidence" value="ECO:0007669"/>
    <property type="project" value="TreeGrafter"/>
</dbReference>
<dbReference type="SUPFAM" id="SSF69304">
    <property type="entry name" value="Tricorn protease N-terminal domain"/>
    <property type="match status" value="1"/>
</dbReference>
<name>A0A4R4V7J3_9ACTN</name>
<dbReference type="SUPFAM" id="SSF56112">
    <property type="entry name" value="Protein kinase-like (PK-like)"/>
    <property type="match status" value="1"/>
</dbReference>
<reference evidence="8 9" key="1">
    <citation type="submission" date="2019-03" db="EMBL/GenBank/DDBJ databases">
        <title>Draft genome sequences of novel Actinobacteria.</title>
        <authorList>
            <person name="Sahin N."/>
            <person name="Ay H."/>
            <person name="Saygin H."/>
        </authorList>
    </citation>
    <scope>NUCLEOTIDE SEQUENCE [LARGE SCALE GENOMIC DNA]</scope>
    <source>
        <strain evidence="8 9">KC310</strain>
    </source>
</reference>
<dbReference type="PROSITE" id="PS00108">
    <property type="entry name" value="PROTEIN_KINASE_ST"/>
    <property type="match status" value="1"/>
</dbReference>
<keyword evidence="4" id="KW-0067">ATP-binding</keyword>
<keyword evidence="6" id="KW-0812">Transmembrane</keyword>
<feature type="domain" description="Protein kinase" evidence="7">
    <location>
        <begin position="102"/>
        <end position="350"/>
    </location>
</feature>
<evidence type="ECO:0000313" key="8">
    <source>
        <dbReference type="EMBL" id="TDC97583.1"/>
    </source>
</evidence>
<proteinExistence type="predicted"/>
<evidence type="ECO:0000256" key="4">
    <source>
        <dbReference type="ARBA" id="ARBA00022840"/>
    </source>
</evidence>
<dbReference type="Proteomes" id="UP000295258">
    <property type="component" value="Unassembled WGS sequence"/>
</dbReference>
<gene>
    <name evidence="8" type="ORF">E1292_36825</name>
</gene>
<dbReference type="PROSITE" id="PS50011">
    <property type="entry name" value="PROTEIN_KINASE_DOM"/>
    <property type="match status" value="1"/>
</dbReference>
<keyword evidence="1" id="KW-0808">Transferase</keyword>
<organism evidence="8 9">
    <name type="scientific">Nonomuraea deserti</name>
    <dbReference type="NCBI Taxonomy" id="1848322"/>
    <lineage>
        <taxon>Bacteria</taxon>
        <taxon>Bacillati</taxon>
        <taxon>Actinomycetota</taxon>
        <taxon>Actinomycetes</taxon>
        <taxon>Streptosporangiales</taxon>
        <taxon>Streptosporangiaceae</taxon>
        <taxon>Nonomuraea</taxon>
    </lineage>
</organism>
<dbReference type="PANTHER" id="PTHR43289:SF34">
    <property type="entry name" value="SERINE_THREONINE-PROTEIN KINASE YBDM-RELATED"/>
    <property type="match status" value="1"/>
</dbReference>
<accession>A0A4R4V7J3</accession>
<sequence>MAVMPTASPTRRMLTAAAPSSWRMRCATVTMRSAVPGSVTFTAYTQQRDRDVPPPDAMCREEEDSVSLPAGSFCRCMAWGHNSSMASIAPLRPGDPSRLGGLDLTGRLGEGGQGVVYLASDPSGTRVAVKWMRPDLSGDQVSVERFLREVEVAQQVAPFCTAAVLGTGVEQDRPYIISEFIEGPSLHQVVLEEGPRSGSVLHRLAIGTATALAAIHQAGIVHRDFKPANVIIGADGPRVIDFGIARALNATATITGTVVGTPAYMAPEQIMGHTAGPAADMFSWASTMVFAASARAPFGSDTMPAVINRVLNQHPDLGMLDGQLRDVVVACLAKDPAQRPTAEQVIMRLLQRPAPNAGILAEAAAEAAPQAPLAPHPGQPSAPHPGPYSGQHTGPRSGPHSGPHSGPPFGRPHGPVAPPGPHAATIPPPHPPGPWPPARHGQTTHQGYAPQPQRKSRTPLIVGVTVAIALLMLAGVVVTIQVNQASLAEPSRTRTPDPSRTAATRDPSPGTTRAAVPPTGTRTRLPGGEIHLYENPADAIFLTSYEIKDEKKDDWIDYARDSLHGTYTKYAGNWESMVSPDGRYLAHRGRSYSSDDFDFIVITDQDSGERSTIKTVKDPLISTIRAWSKDGERILLNTEKKNGDDWLHLGFTIIDVATKKATTIDVADTSIRETAFGFDGADEGTVNVYGDEKNQGLRFFDAQGKATRSFPGIGTMSAGTQDIFSPSGGAFVTNCPNGDDGDHCVWDSESGERLRKFSSDCDKVLGFYDERHLYCWEQDNGPNDEVQVVDFSGKLLRKLLEVPDEINFSPAFTINPDRVS</sequence>
<keyword evidence="6" id="KW-1133">Transmembrane helix</keyword>
<keyword evidence="3" id="KW-0418">Kinase</keyword>
<dbReference type="Gene3D" id="3.30.200.20">
    <property type="entry name" value="Phosphorylase Kinase, domain 1"/>
    <property type="match status" value="1"/>
</dbReference>
<evidence type="ECO:0000256" key="1">
    <source>
        <dbReference type="ARBA" id="ARBA00022679"/>
    </source>
</evidence>
<dbReference type="Gene3D" id="1.10.510.10">
    <property type="entry name" value="Transferase(Phosphotransferase) domain 1"/>
    <property type="match status" value="1"/>
</dbReference>
<evidence type="ECO:0000256" key="2">
    <source>
        <dbReference type="ARBA" id="ARBA00022741"/>
    </source>
</evidence>
<dbReference type="CDD" id="cd14014">
    <property type="entry name" value="STKc_PknB_like"/>
    <property type="match status" value="1"/>
</dbReference>
<keyword evidence="6" id="KW-0472">Membrane</keyword>
<comment type="caution">
    <text evidence="8">The sequence shown here is derived from an EMBL/GenBank/DDBJ whole genome shotgun (WGS) entry which is preliminary data.</text>
</comment>
<feature type="compositionally biased region" description="Low complexity" evidence="5">
    <location>
        <begin position="394"/>
        <end position="404"/>
    </location>
</feature>
<feature type="compositionally biased region" description="Pro residues" evidence="5">
    <location>
        <begin position="405"/>
        <end position="437"/>
    </location>
</feature>
<evidence type="ECO:0000256" key="3">
    <source>
        <dbReference type="ARBA" id="ARBA00022777"/>
    </source>
</evidence>
<dbReference type="InterPro" id="IPR008271">
    <property type="entry name" value="Ser/Thr_kinase_AS"/>
</dbReference>
<evidence type="ECO:0000256" key="5">
    <source>
        <dbReference type="SAM" id="MobiDB-lite"/>
    </source>
</evidence>
<dbReference type="EMBL" id="SMKO01000150">
    <property type="protein sequence ID" value="TDC97583.1"/>
    <property type="molecule type" value="Genomic_DNA"/>
</dbReference>
<feature type="compositionally biased region" description="Pro residues" evidence="5">
    <location>
        <begin position="372"/>
        <end position="386"/>
    </location>
</feature>
<dbReference type="Pfam" id="PF00069">
    <property type="entry name" value="Pkinase"/>
    <property type="match status" value="1"/>
</dbReference>
<evidence type="ECO:0000313" key="9">
    <source>
        <dbReference type="Proteomes" id="UP000295258"/>
    </source>
</evidence>
<dbReference type="InterPro" id="IPR011009">
    <property type="entry name" value="Kinase-like_dom_sf"/>
</dbReference>
<dbReference type="InterPro" id="IPR000719">
    <property type="entry name" value="Prot_kinase_dom"/>
</dbReference>
<keyword evidence="9" id="KW-1185">Reference proteome</keyword>